<organism evidence="5 7">
    <name type="scientific">Didymodactylos carnosus</name>
    <dbReference type="NCBI Taxonomy" id="1234261"/>
    <lineage>
        <taxon>Eukaryota</taxon>
        <taxon>Metazoa</taxon>
        <taxon>Spiralia</taxon>
        <taxon>Gnathifera</taxon>
        <taxon>Rotifera</taxon>
        <taxon>Eurotatoria</taxon>
        <taxon>Bdelloidea</taxon>
        <taxon>Philodinida</taxon>
        <taxon>Philodinidae</taxon>
        <taxon>Didymodactylos</taxon>
    </lineage>
</organism>
<protein>
    <recommendedName>
        <fullName evidence="4">Nucleoporin Nup54 alpha-helical domain-containing protein</fullName>
    </recommendedName>
</protein>
<feature type="domain" description="Nucleoporin Nup54 alpha-helical" evidence="4">
    <location>
        <begin position="379"/>
        <end position="496"/>
    </location>
</feature>
<dbReference type="OrthoDB" id="6162375at2759"/>
<reference evidence="5" key="1">
    <citation type="submission" date="2021-02" db="EMBL/GenBank/DDBJ databases">
        <authorList>
            <person name="Nowell W R."/>
        </authorList>
    </citation>
    <scope>NUCLEOTIDE SEQUENCE</scope>
</reference>
<keyword evidence="7" id="KW-1185">Reference proteome</keyword>
<evidence type="ECO:0000256" key="2">
    <source>
        <dbReference type="ARBA" id="ARBA00022448"/>
    </source>
</evidence>
<proteinExistence type="predicted"/>
<keyword evidence="3" id="KW-0539">Nucleus</keyword>
<dbReference type="Proteomes" id="UP000681722">
    <property type="component" value="Unassembled WGS sequence"/>
</dbReference>
<evidence type="ECO:0000256" key="1">
    <source>
        <dbReference type="ARBA" id="ARBA00004123"/>
    </source>
</evidence>
<sequence length="581" mass="64597">MANFSFPKPLFGTTPATTTTSSFTFGPTTSSTAPAFGGFGTTMNPPQTSAAFNFAAANPAVTTSASAFSFGSGTTAAKPLFGATTATTTFGPPTNIFGLNTTAPTAQSAPTFSGFGTGATTTNPPMFGGLGSTINPAPAAFPFGGTQPQQPATQPFAGFPSLQSQPQFSGQIQQPQQQQVYNRDDVLITSLTTPRLFNDERDDLILKWNILQVFYGTGKTFCHQGIYEVDDKSAYHAFKTYSYSVRPRTRDEDGLVALILNQKIADVIKVKDKIIENLHRLFNNNPNCLIELEGLSPLADDKTQMLIVVSEKQPGSLSTKKAKASDVVNHLNPPQQTQSLSTLSTNNTRQHLESLGIVQIFARTDLTDEEYKQYLDVTPAGLTGFIWEQAKNENPKPQLLLPVALVGVKALRDRMKQQFIEYDGQKQELINIRQQIRSVKDQCETFRLTMKRYQTNLLEYSHRILKAIIQFEIRRRQHESKLTSNEIQLWTSISPLISYSSLNPSKMLDIRIKDLLMQIRMNPQILKTINWTSLATSTLDNEKLETIKDILHEIHRGIKNIVEIVQNDRQTLLRIDERLPK</sequence>
<dbReference type="GO" id="GO:0017056">
    <property type="term" value="F:structural constituent of nuclear pore"/>
    <property type="evidence" value="ECO:0007669"/>
    <property type="project" value="TreeGrafter"/>
</dbReference>
<dbReference type="GO" id="GO:0006999">
    <property type="term" value="P:nuclear pore organization"/>
    <property type="evidence" value="ECO:0007669"/>
    <property type="project" value="TreeGrafter"/>
</dbReference>
<dbReference type="PANTHER" id="PTHR13000:SF0">
    <property type="entry name" value="NUCLEOPORIN P54"/>
    <property type="match status" value="1"/>
</dbReference>
<dbReference type="Proteomes" id="UP000663829">
    <property type="component" value="Unassembled WGS sequence"/>
</dbReference>
<gene>
    <name evidence="5" type="ORF">GPM918_LOCUS7498</name>
    <name evidence="6" type="ORF">SRO942_LOCUS7498</name>
</gene>
<dbReference type="PANTHER" id="PTHR13000">
    <property type="entry name" value="NUCLEOPORIN P54"/>
    <property type="match status" value="1"/>
</dbReference>
<name>A0A813XZJ1_9BILA</name>
<evidence type="ECO:0000313" key="5">
    <source>
        <dbReference type="EMBL" id="CAF0878800.1"/>
    </source>
</evidence>
<evidence type="ECO:0000259" key="4">
    <source>
        <dbReference type="Pfam" id="PF13874"/>
    </source>
</evidence>
<dbReference type="InterPro" id="IPR024864">
    <property type="entry name" value="Nup54/Nup57/Nup44"/>
</dbReference>
<comment type="subcellular location">
    <subcellularLocation>
        <location evidence="1">Nucleus</location>
    </subcellularLocation>
</comment>
<evidence type="ECO:0000313" key="7">
    <source>
        <dbReference type="Proteomes" id="UP000663829"/>
    </source>
</evidence>
<evidence type="ECO:0000256" key="3">
    <source>
        <dbReference type="ARBA" id="ARBA00023242"/>
    </source>
</evidence>
<accession>A0A813XZJ1</accession>
<dbReference type="AlphaFoldDB" id="A0A813XZJ1"/>
<comment type="caution">
    <text evidence="5">The sequence shown here is derived from an EMBL/GenBank/DDBJ whole genome shotgun (WGS) entry which is preliminary data.</text>
</comment>
<dbReference type="InterPro" id="IPR025712">
    <property type="entry name" value="Nup54_alpha-helical_dom"/>
</dbReference>
<dbReference type="Pfam" id="PF13874">
    <property type="entry name" value="Nup54"/>
    <property type="match status" value="1"/>
</dbReference>
<dbReference type="GO" id="GO:0044613">
    <property type="term" value="C:nuclear pore central transport channel"/>
    <property type="evidence" value="ECO:0007669"/>
    <property type="project" value="TreeGrafter"/>
</dbReference>
<keyword evidence="2" id="KW-0813">Transport</keyword>
<dbReference type="EMBL" id="CAJOBC010001230">
    <property type="protein sequence ID" value="CAF3665336.1"/>
    <property type="molecule type" value="Genomic_DNA"/>
</dbReference>
<dbReference type="GO" id="GO:0036228">
    <property type="term" value="P:protein localization to nuclear inner membrane"/>
    <property type="evidence" value="ECO:0007669"/>
    <property type="project" value="TreeGrafter"/>
</dbReference>
<evidence type="ECO:0000313" key="6">
    <source>
        <dbReference type="EMBL" id="CAF3665336.1"/>
    </source>
</evidence>
<dbReference type="GO" id="GO:0006607">
    <property type="term" value="P:NLS-bearing protein import into nucleus"/>
    <property type="evidence" value="ECO:0007669"/>
    <property type="project" value="TreeGrafter"/>
</dbReference>
<dbReference type="EMBL" id="CAJNOQ010001230">
    <property type="protein sequence ID" value="CAF0878800.1"/>
    <property type="molecule type" value="Genomic_DNA"/>
</dbReference>